<dbReference type="InterPro" id="IPR047252">
    <property type="entry name" value="TP53BP1-like"/>
</dbReference>
<dbReference type="InterPro" id="IPR036420">
    <property type="entry name" value="BRCT_dom_sf"/>
</dbReference>
<dbReference type="InterPro" id="IPR047249">
    <property type="entry name" value="BRCT_p53bp1-like_rpt1"/>
</dbReference>
<feature type="compositionally biased region" description="Low complexity" evidence="4">
    <location>
        <begin position="126"/>
        <end position="137"/>
    </location>
</feature>
<feature type="compositionally biased region" description="Basic and acidic residues" evidence="4">
    <location>
        <begin position="233"/>
        <end position="246"/>
    </location>
</feature>
<dbReference type="Gene3D" id="3.40.50.10190">
    <property type="entry name" value="BRCT domain"/>
    <property type="match status" value="1"/>
</dbReference>
<protein>
    <recommendedName>
        <fullName evidence="5">BRCT domain-containing protein</fullName>
    </recommendedName>
</protein>
<proteinExistence type="predicted"/>
<dbReference type="GO" id="GO:0042393">
    <property type="term" value="F:histone binding"/>
    <property type="evidence" value="ECO:0007669"/>
    <property type="project" value="TreeGrafter"/>
</dbReference>
<evidence type="ECO:0000259" key="5">
    <source>
        <dbReference type="SMART" id="SM00292"/>
    </source>
</evidence>
<organism evidence="6 7">
    <name type="scientific">Mycena indigotica</name>
    <dbReference type="NCBI Taxonomy" id="2126181"/>
    <lineage>
        <taxon>Eukaryota</taxon>
        <taxon>Fungi</taxon>
        <taxon>Dikarya</taxon>
        <taxon>Basidiomycota</taxon>
        <taxon>Agaricomycotina</taxon>
        <taxon>Agaricomycetes</taxon>
        <taxon>Agaricomycetidae</taxon>
        <taxon>Agaricales</taxon>
        <taxon>Marasmiineae</taxon>
        <taxon>Mycenaceae</taxon>
        <taxon>Mycena</taxon>
    </lineage>
</organism>
<keyword evidence="3" id="KW-0539">Nucleus</keyword>
<dbReference type="Pfam" id="PF18115">
    <property type="entry name" value="Tudor_3"/>
    <property type="match status" value="1"/>
</dbReference>
<dbReference type="CDD" id="cd17745">
    <property type="entry name" value="BRCT_p53bp1_rpt1"/>
    <property type="match status" value="1"/>
</dbReference>
<dbReference type="Proteomes" id="UP000636479">
    <property type="component" value="Unassembled WGS sequence"/>
</dbReference>
<dbReference type="InterPro" id="IPR041297">
    <property type="entry name" value="Crb2_Tudor"/>
</dbReference>
<keyword evidence="2" id="KW-0227">DNA damage</keyword>
<comment type="subcellular location">
    <subcellularLocation>
        <location evidence="1">Nucleus</location>
    </subcellularLocation>
</comment>
<dbReference type="CDD" id="cd17724">
    <property type="entry name" value="BRCT_p53bp1_rpt2"/>
    <property type="match status" value="1"/>
</dbReference>
<feature type="compositionally biased region" description="Basic and acidic residues" evidence="4">
    <location>
        <begin position="163"/>
        <end position="177"/>
    </location>
</feature>
<dbReference type="GO" id="GO:0000077">
    <property type="term" value="P:DNA damage checkpoint signaling"/>
    <property type="evidence" value="ECO:0007669"/>
    <property type="project" value="TreeGrafter"/>
</dbReference>
<feature type="compositionally biased region" description="Basic and acidic residues" evidence="4">
    <location>
        <begin position="282"/>
        <end position="298"/>
    </location>
</feature>
<comment type="caution">
    <text evidence="6">The sequence shown here is derived from an EMBL/GenBank/DDBJ whole genome shotgun (WGS) entry which is preliminary data.</text>
</comment>
<dbReference type="GeneID" id="59349340"/>
<gene>
    <name evidence="6" type="ORF">MIND_01023400</name>
</gene>
<feature type="region of interest" description="Disordered" evidence="4">
    <location>
        <begin position="200"/>
        <end position="431"/>
    </location>
</feature>
<evidence type="ECO:0000256" key="4">
    <source>
        <dbReference type="SAM" id="MobiDB-lite"/>
    </source>
</evidence>
<dbReference type="EMBL" id="JACAZF010000009">
    <property type="protein sequence ID" value="KAF7294855.1"/>
    <property type="molecule type" value="Genomic_DNA"/>
</dbReference>
<dbReference type="Gene3D" id="2.30.30.140">
    <property type="match status" value="1"/>
</dbReference>
<dbReference type="RefSeq" id="XP_037216218.1">
    <property type="nucleotide sequence ID" value="XM_037366824.1"/>
</dbReference>
<sequence>MADSQASVIVQSALKRAVPDISPTSTDVLDASNDVSDHSANNGIVPQYHYHGLATTQSPESSDPALNATTKLNNRLPPTLPHDECPPFDKRKLMGQGTILVASTPTPSASDGLLSPLPMDEDDESQAQSQSQSHSFQYPAPLPESSQDAALCIDLYTNFTPPDARRTPSEDGIRPESPEEDLEPTQIVETQIVATPIVATQIVDPPPPSSPPKNPVPLDVPIGQPRSLLDSLDSDKRQRYAHRDQRQTNFPPSPDWQETQLVTDADRVDWPKMDAVLQHTAAHSDNETEPDRIIDAVEAKPPIPDIQSLKQEEEEDEDEPPKPVQPRKRSRPKAKPAAKASSVRSRRKGGTKSDEAPETDGETLATETVADEEEYADPGPSGRKRKRQTKTEGSAARRSKGPKRESAPPDSTARRHSRRIRGGTRGNLSEPGGVRVFAQWQQGNYYPGRVVTKSGSSYAVRFDDGTDEWMKLSKIRRFELRPGDKAALKGGGAGGKLEVLNVSNFPTVKVKFNKDNLVDDIDVSELWITKGVVASWGDDRRLEAQDVVIPPPTSSTASVGQIKVVGKPFDQITFCLSHFDEPYKTQHSRKIQGGGGTVVDKWNAIIATGTETRDANQSKFTLKSQDVSVTCGESNRIFLLAAAATRTPKYLFALALGIPCLDIDVIDHSIEEDEFPEDWSRFLLPGGSLSHAVDGKHFTYSQFVATSSLAYDVSRLWDLPTAFKPFSGKSILCVGTGIFSQSKTDNPLECIPDTVLAMGASIVKAVERLNSRTTDIDSYDWVVVETQDLQKGILKQHPKCVTWNWVKRRSHCAENLN</sequence>
<dbReference type="GO" id="GO:0005634">
    <property type="term" value="C:nucleus"/>
    <property type="evidence" value="ECO:0007669"/>
    <property type="project" value="UniProtKB-SubCell"/>
</dbReference>
<evidence type="ECO:0000256" key="3">
    <source>
        <dbReference type="ARBA" id="ARBA00023242"/>
    </source>
</evidence>
<feature type="region of interest" description="Disordered" evidence="4">
    <location>
        <begin position="102"/>
        <end position="186"/>
    </location>
</feature>
<dbReference type="InterPro" id="IPR001357">
    <property type="entry name" value="BRCT_dom"/>
</dbReference>
<dbReference type="OrthoDB" id="129353at2759"/>
<accession>A0A8H6S9X0</accession>
<dbReference type="PANTHER" id="PTHR15321:SF3">
    <property type="entry name" value="TP53-BINDING PROTEIN 1"/>
    <property type="match status" value="1"/>
</dbReference>
<name>A0A8H6S9X0_9AGAR</name>
<dbReference type="AlphaFoldDB" id="A0A8H6S9X0"/>
<dbReference type="SMART" id="SM00292">
    <property type="entry name" value="BRCT"/>
    <property type="match status" value="1"/>
</dbReference>
<dbReference type="Pfam" id="PF00533">
    <property type="entry name" value="BRCT"/>
    <property type="match status" value="1"/>
</dbReference>
<dbReference type="PANTHER" id="PTHR15321">
    <property type="entry name" value="TUMOR SUPPRESSOR P53-BINDING PROTEIN 1"/>
    <property type="match status" value="1"/>
</dbReference>
<evidence type="ECO:0000313" key="7">
    <source>
        <dbReference type="Proteomes" id="UP000636479"/>
    </source>
</evidence>
<feature type="region of interest" description="Disordered" evidence="4">
    <location>
        <begin position="22"/>
        <end position="86"/>
    </location>
</feature>
<feature type="domain" description="BRCT" evidence="5">
    <location>
        <begin position="566"/>
        <end position="673"/>
    </location>
</feature>
<keyword evidence="7" id="KW-1185">Reference proteome</keyword>
<evidence type="ECO:0000256" key="2">
    <source>
        <dbReference type="ARBA" id="ARBA00022763"/>
    </source>
</evidence>
<feature type="compositionally biased region" description="Pro residues" evidence="4">
    <location>
        <begin position="204"/>
        <end position="215"/>
    </location>
</feature>
<reference evidence="6" key="1">
    <citation type="submission" date="2020-05" db="EMBL/GenBank/DDBJ databases">
        <title>Mycena genomes resolve the evolution of fungal bioluminescence.</title>
        <authorList>
            <person name="Tsai I.J."/>
        </authorList>
    </citation>
    <scope>NUCLEOTIDE SEQUENCE</scope>
    <source>
        <strain evidence="6">171206Taipei</strain>
    </source>
</reference>
<evidence type="ECO:0000256" key="1">
    <source>
        <dbReference type="ARBA" id="ARBA00004123"/>
    </source>
</evidence>
<dbReference type="InterPro" id="IPR047250">
    <property type="entry name" value="BRCT_p53bp1-like_rpt2"/>
</dbReference>
<dbReference type="GO" id="GO:0045944">
    <property type="term" value="P:positive regulation of transcription by RNA polymerase II"/>
    <property type="evidence" value="ECO:0007669"/>
    <property type="project" value="TreeGrafter"/>
</dbReference>
<dbReference type="SUPFAM" id="SSF52113">
    <property type="entry name" value="BRCT domain"/>
    <property type="match status" value="2"/>
</dbReference>
<evidence type="ECO:0000313" key="6">
    <source>
        <dbReference type="EMBL" id="KAF7294855.1"/>
    </source>
</evidence>
<feature type="compositionally biased region" description="Basic residues" evidence="4">
    <location>
        <begin position="325"/>
        <end position="336"/>
    </location>
</feature>